<evidence type="ECO:0000313" key="5">
    <source>
        <dbReference type="Proteomes" id="UP001054889"/>
    </source>
</evidence>
<feature type="domain" description="DUF547" evidence="2">
    <location>
        <begin position="272"/>
        <end position="347"/>
    </location>
</feature>
<reference evidence="4" key="1">
    <citation type="journal article" date="2018" name="DNA Res.">
        <title>Multiple hybrid de novo genome assembly of finger millet, an orphan allotetraploid crop.</title>
        <authorList>
            <person name="Hatakeyama M."/>
            <person name="Aluri S."/>
            <person name="Balachadran M.T."/>
            <person name="Sivarajan S.R."/>
            <person name="Patrignani A."/>
            <person name="Gruter S."/>
            <person name="Poveda L."/>
            <person name="Shimizu-Inatsugi R."/>
            <person name="Baeten J."/>
            <person name="Francoijs K.J."/>
            <person name="Nataraja K.N."/>
            <person name="Reddy Y.A.N."/>
            <person name="Phadnis S."/>
            <person name="Ravikumar R.L."/>
            <person name="Schlapbach R."/>
            <person name="Sreeman S.M."/>
            <person name="Shimizu K.K."/>
        </authorList>
    </citation>
    <scope>NUCLEOTIDE SEQUENCE</scope>
</reference>
<dbReference type="Pfam" id="PF04784">
    <property type="entry name" value="DUF547"/>
    <property type="match status" value="1"/>
</dbReference>
<gene>
    <name evidence="4" type="primary">ga07823</name>
    <name evidence="4" type="ORF">PR202_ga07823</name>
</gene>
<proteinExistence type="predicted"/>
<evidence type="ECO:0000259" key="2">
    <source>
        <dbReference type="Pfam" id="PF04784"/>
    </source>
</evidence>
<accession>A0AAV5C110</accession>
<feature type="compositionally biased region" description="Low complexity" evidence="1">
    <location>
        <begin position="29"/>
        <end position="45"/>
    </location>
</feature>
<dbReference type="AlphaFoldDB" id="A0AAV5C110"/>
<reference evidence="4" key="2">
    <citation type="submission" date="2021-12" db="EMBL/GenBank/DDBJ databases">
        <title>Resequencing data analysis of finger millet.</title>
        <authorList>
            <person name="Hatakeyama M."/>
            <person name="Aluri S."/>
            <person name="Balachadran M.T."/>
            <person name="Sivarajan S.R."/>
            <person name="Poveda L."/>
            <person name="Shimizu-Inatsugi R."/>
            <person name="Schlapbach R."/>
            <person name="Sreeman S.M."/>
            <person name="Shimizu K.K."/>
        </authorList>
    </citation>
    <scope>NUCLEOTIDE SEQUENCE</scope>
</reference>
<comment type="caution">
    <text evidence="4">The sequence shown here is derived from an EMBL/GenBank/DDBJ whole genome shotgun (WGS) entry which is preliminary data.</text>
</comment>
<feature type="compositionally biased region" description="Low complexity" evidence="1">
    <location>
        <begin position="173"/>
        <end position="184"/>
    </location>
</feature>
<dbReference type="InterPro" id="IPR025757">
    <property type="entry name" value="MIP1_Leuzipper"/>
</dbReference>
<evidence type="ECO:0000259" key="3">
    <source>
        <dbReference type="Pfam" id="PF14389"/>
    </source>
</evidence>
<keyword evidence="5" id="KW-1185">Reference proteome</keyword>
<feature type="domain" description="Ternary complex factor MIP1 leucine-zipper" evidence="3">
    <location>
        <begin position="88"/>
        <end position="168"/>
    </location>
</feature>
<feature type="region of interest" description="Disordered" evidence="1">
    <location>
        <begin position="1"/>
        <end position="91"/>
    </location>
</feature>
<evidence type="ECO:0000313" key="4">
    <source>
        <dbReference type="EMBL" id="GJM91452.1"/>
    </source>
</evidence>
<evidence type="ECO:0000256" key="1">
    <source>
        <dbReference type="SAM" id="MobiDB-lite"/>
    </source>
</evidence>
<dbReference type="Pfam" id="PF14389">
    <property type="entry name" value="Lzipper-MIP1"/>
    <property type="match status" value="1"/>
</dbReference>
<organism evidence="4 5">
    <name type="scientific">Eleusine coracana subsp. coracana</name>
    <dbReference type="NCBI Taxonomy" id="191504"/>
    <lineage>
        <taxon>Eukaryota</taxon>
        <taxon>Viridiplantae</taxon>
        <taxon>Streptophyta</taxon>
        <taxon>Embryophyta</taxon>
        <taxon>Tracheophyta</taxon>
        <taxon>Spermatophyta</taxon>
        <taxon>Magnoliopsida</taxon>
        <taxon>Liliopsida</taxon>
        <taxon>Poales</taxon>
        <taxon>Poaceae</taxon>
        <taxon>PACMAD clade</taxon>
        <taxon>Chloridoideae</taxon>
        <taxon>Cynodonteae</taxon>
        <taxon>Eleusininae</taxon>
        <taxon>Eleusine</taxon>
    </lineage>
</organism>
<dbReference type="Proteomes" id="UP001054889">
    <property type="component" value="Unassembled WGS sequence"/>
</dbReference>
<dbReference type="InterPro" id="IPR006869">
    <property type="entry name" value="DUF547"/>
</dbReference>
<feature type="region of interest" description="Disordered" evidence="1">
    <location>
        <begin position="173"/>
        <end position="194"/>
    </location>
</feature>
<dbReference type="PANTHER" id="PTHR23054">
    <property type="entry name" value="TERNARY COMPLEX FACTOR MIP1, LEUCINE-ZIPPER-RELATED"/>
    <property type="match status" value="1"/>
</dbReference>
<name>A0AAV5C110_ELECO</name>
<dbReference type="EMBL" id="BQKI01000003">
    <property type="protein sequence ID" value="GJM91452.1"/>
    <property type="molecule type" value="Genomic_DNA"/>
</dbReference>
<dbReference type="PANTHER" id="PTHR23054:SF26">
    <property type="entry name" value="ELECTRON TRANSPORTER"/>
    <property type="match status" value="1"/>
</dbReference>
<protein>
    <submittedName>
        <fullName evidence="4">Uncharacterized protein</fullName>
    </submittedName>
</protein>
<sequence length="437" mass="48525">MTTGQEGKTEQAATSGQELGKKNEANSGEPEAAKACAPKAAAAAALPRHRRTKRLNLPDPRRSFAAAATAGGCSVHQVPRDHRPNASPNHRVSLENDVRQLQLHLHQERSIRVMLDRAIGRASSTLSPGHRHFPAQTKELIAEIELLEEEIANREQHVLTLYRSIFDQCMSGPPSGQSSGISSPAHTKSISSRTRRHPSIISSAFCSSKKLPLQPFHIMASVSESGRTKNMLKAKIKHDSFSSETLDINPTPFPPDLKKAYLAYGIPNSSLKRMAIFHKWFESILSTGMRKKCADEKQLVQLKFGLPDCQPLALFALCTGASSDPMLRVYTAKNIMEELERAKLEFIQATMVVRKSKKKVFLPRLVERYAREACLGPDDVLPWAQREGAVADGRKQQDAVQRASGSRRKAAQAVEWLPYSVRFRYAFARSMVDKPQC</sequence>
<feature type="compositionally biased region" description="Polar residues" evidence="1">
    <location>
        <begin position="1"/>
        <end position="17"/>
    </location>
</feature>